<keyword evidence="7" id="KW-0804">Transcription</keyword>
<dbReference type="Gene3D" id="3.30.160.60">
    <property type="entry name" value="Classic Zinc Finger"/>
    <property type="match status" value="9"/>
</dbReference>
<dbReference type="SUPFAM" id="SSF57667">
    <property type="entry name" value="beta-beta-alpha zinc fingers"/>
    <property type="match status" value="4"/>
</dbReference>
<evidence type="ECO:0000256" key="10">
    <source>
        <dbReference type="SAM" id="MobiDB-lite"/>
    </source>
</evidence>
<feature type="domain" description="C2H2-type" evidence="11">
    <location>
        <begin position="499"/>
        <end position="527"/>
    </location>
</feature>
<feature type="domain" description="C2H2-type" evidence="11">
    <location>
        <begin position="529"/>
        <end position="556"/>
    </location>
</feature>
<dbReference type="GO" id="GO:0008270">
    <property type="term" value="F:zinc ion binding"/>
    <property type="evidence" value="ECO:0007669"/>
    <property type="project" value="UniProtKB-KW"/>
</dbReference>
<dbReference type="GO" id="GO:0005634">
    <property type="term" value="C:nucleus"/>
    <property type="evidence" value="ECO:0007669"/>
    <property type="project" value="UniProtKB-SubCell"/>
</dbReference>
<dbReference type="InterPro" id="IPR036236">
    <property type="entry name" value="Znf_C2H2_sf"/>
</dbReference>
<evidence type="ECO:0000256" key="5">
    <source>
        <dbReference type="ARBA" id="ARBA00022833"/>
    </source>
</evidence>
<sequence length="678" mass="81275">MEGCRLCLKNSENLFYIYEYKNKRLISEMIVEVIPEIKEVICEFNDQMSCFVCYDCFEVIVKAIELRRYSIDNNKSQRIDKKPILQSIKIEKEESEDEDYDHFHLQNVSVVIDRLSDNDEEPFMEHNKSSRRSRSEKRAAARRAVQTKQEYSDESMDDEEIYRRETSSRRSIKREKEKGCLYCRKTFISNNLLRYHYDFEHDDKKLQFGCKECNKRFLEEDLFTKHVFLEHQIELNSEDVLDYAMRVKQEKNNYECEICMEKFKTKSKIEHHIVLDHLRDSDVKNKSCSICMETYDDEDSVRKHYEIVHKNEKRTYSCNKCFETFTNEYRLRRHRKDIHGVLPKICNICNAEFSTKREFNLHQYLHCDYLAENRDPVKFECILCSFYTYDQNELYDHLPFHTKDFDQDERLIVCINCNTVVKNFECLHSHTGDHNEFLTHECLKCNKKFAMGSKLLKHLMRHDESTLLRCPHSDCNFSTLEKYSLDIHVKHKHENIVLHLCQICGTSFSERASLKNHITNVHETENKLYKCNLCPMTFRIPSHLRNHQSVHSNEYTFPCDFPGCPKIFKAKRNLLRHKVFHDPSKLNYKYHCCFEGCGKKFLKNDGLKRHMLTHTKIKPHECTFEGCDRAFSQSNDLFKHLRQHYGHDRVHFCKYDNCGESFRLKAELRLHEAIHYKA</sequence>
<keyword evidence="3" id="KW-0677">Repeat</keyword>
<dbReference type="PANTHER" id="PTHR24390">
    <property type="entry name" value="ZINC FINGER PROTEIN"/>
    <property type="match status" value="1"/>
</dbReference>
<proteinExistence type="predicted"/>
<evidence type="ECO:0000256" key="1">
    <source>
        <dbReference type="ARBA" id="ARBA00004123"/>
    </source>
</evidence>
<dbReference type="PROSITE" id="PS00028">
    <property type="entry name" value="ZINC_FINGER_C2H2_1"/>
    <property type="match status" value="13"/>
</dbReference>
<evidence type="ECO:0000259" key="11">
    <source>
        <dbReference type="PROSITE" id="PS50157"/>
    </source>
</evidence>
<feature type="domain" description="C2H2-type" evidence="11">
    <location>
        <begin position="651"/>
        <end position="678"/>
    </location>
</feature>
<evidence type="ECO:0000256" key="4">
    <source>
        <dbReference type="ARBA" id="ARBA00022771"/>
    </source>
</evidence>
<keyword evidence="6" id="KW-0805">Transcription regulation</keyword>
<evidence type="ECO:0000256" key="8">
    <source>
        <dbReference type="ARBA" id="ARBA00023242"/>
    </source>
</evidence>
<evidence type="ECO:0000313" key="13">
    <source>
        <dbReference type="Proteomes" id="UP001153620"/>
    </source>
</evidence>
<accession>A0A9N9RWP9</accession>
<dbReference type="SUPFAM" id="SSF57716">
    <property type="entry name" value="Glucocorticoid receptor-like (DNA-binding domain)"/>
    <property type="match status" value="1"/>
</dbReference>
<feature type="domain" description="C2H2-type" evidence="11">
    <location>
        <begin position="316"/>
        <end position="339"/>
    </location>
</feature>
<reference evidence="12" key="2">
    <citation type="submission" date="2022-10" db="EMBL/GenBank/DDBJ databases">
        <authorList>
            <consortium name="ENA_rothamsted_submissions"/>
            <consortium name="culmorum"/>
            <person name="King R."/>
        </authorList>
    </citation>
    <scope>NUCLEOTIDE SEQUENCE</scope>
</reference>
<evidence type="ECO:0000256" key="2">
    <source>
        <dbReference type="ARBA" id="ARBA00022723"/>
    </source>
</evidence>
<keyword evidence="4 9" id="KW-0863">Zinc-finger</keyword>
<dbReference type="AlphaFoldDB" id="A0A9N9RWP9"/>
<evidence type="ECO:0000256" key="9">
    <source>
        <dbReference type="PROSITE-ProRule" id="PRU00042"/>
    </source>
</evidence>
<evidence type="ECO:0000256" key="3">
    <source>
        <dbReference type="ARBA" id="ARBA00022737"/>
    </source>
</evidence>
<feature type="domain" description="C2H2-type" evidence="11">
    <location>
        <begin position="254"/>
        <end position="282"/>
    </location>
</feature>
<feature type="domain" description="C2H2-type" evidence="11">
    <location>
        <begin position="286"/>
        <end position="314"/>
    </location>
</feature>
<feature type="domain" description="C2H2-type" evidence="11">
    <location>
        <begin position="620"/>
        <end position="649"/>
    </location>
</feature>
<keyword evidence="2" id="KW-0479">Metal-binding</keyword>
<evidence type="ECO:0000313" key="12">
    <source>
        <dbReference type="EMBL" id="CAG9804747.1"/>
    </source>
</evidence>
<keyword evidence="8" id="KW-0539">Nucleus</keyword>
<gene>
    <name evidence="12" type="ORF">CHIRRI_LOCUS7626</name>
</gene>
<dbReference type="PROSITE" id="PS50157">
    <property type="entry name" value="ZINC_FINGER_C2H2_2"/>
    <property type="match status" value="11"/>
</dbReference>
<keyword evidence="13" id="KW-1185">Reference proteome</keyword>
<name>A0A9N9RWP9_9DIPT</name>
<dbReference type="EMBL" id="OU895878">
    <property type="protein sequence ID" value="CAG9804747.1"/>
    <property type="molecule type" value="Genomic_DNA"/>
</dbReference>
<feature type="domain" description="C2H2-type" evidence="11">
    <location>
        <begin position="440"/>
        <end position="467"/>
    </location>
</feature>
<comment type="subcellular location">
    <subcellularLocation>
        <location evidence="1">Nucleus</location>
    </subcellularLocation>
</comment>
<dbReference type="Proteomes" id="UP001153620">
    <property type="component" value="Chromosome 2"/>
</dbReference>
<feature type="domain" description="C2H2-type" evidence="11">
    <location>
        <begin position="557"/>
        <end position="586"/>
    </location>
</feature>
<dbReference type="FunFam" id="3.30.160.60:FF:000032">
    <property type="entry name" value="Krueppel-like factor 4"/>
    <property type="match status" value="1"/>
</dbReference>
<keyword evidence="5" id="KW-0862">Zinc</keyword>
<protein>
    <recommendedName>
        <fullName evidence="11">C2H2-type domain-containing protein</fullName>
    </recommendedName>
</protein>
<evidence type="ECO:0000256" key="7">
    <source>
        <dbReference type="ARBA" id="ARBA00023163"/>
    </source>
</evidence>
<dbReference type="OrthoDB" id="6077919at2759"/>
<dbReference type="Pfam" id="PF00096">
    <property type="entry name" value="zf-C2H2"/>
    <property type="match status" value="4"/>
</dbReference>
<organism evidence="12 13">
    <name type="scientific">Chironomus riparius</name>
    <dbReference type="NCBI Taxonomy" id="315576"/>
    <lineage>
        <taxon>Eukaryota</taxon>
        <taxon>Metazoa</taxon>
        <taxon>Ecdysozoa</taxon>
        <taxon>Arthropoda</taxon>
        <taxon>Hexapoda</taxon>
        <taxon>Insecta</taxon>
        <taxon>Pterygota</taxon>
        <taxon>Neoptera</taxon>
        <taxon>Endopterygota</taxon>
        <taxon>Diptera</taxon>
        <taxon>Nematocera</taxon>
        <taxon>Chironomoidea</taxon>
        <taxon>Chironomidae</taxon>
        <taxon>Chironominae</taxon>
        <taxon>Chironomus</taxon>
    </lineage>
</organism>
<dbReference type="InterPro" id="IPR013087">
    <property type="entry name" value="Znf_C2H2_type"/>
</dbReference>
<feature type="region of interest" description="Disordered" evidence="10">
    <location>
        <begin position="120"/>
        <end position="168"/>
    </location>
</feature>
<feature type="domain" description="C2H2-type" evidence="11">
    <location>
        <begin position="208"/>
        <end position="236"/>
    </location>
</feature>
<dbReference type="SMART" id="SM00355">
    <property type="entry name" value="ZnF_C2H2"/>
    <property type="match status" value="16"/>
</dbReference>
<reference evidence="12" key="1">
    <citation type="submission" date="2022-01" db="EMBL/GenBank/DDBJ databases">
        <authorList>
            <person name="King R."/>
        </authorList>
    </citation>
    <scope>NUCLEOTIDE SEQUENCE</scope>
</reference>
<feature type="domain" description="C2H2-type" evidence="11">
    <location>
        <begin position="590"/>
        <end position="619"/>
    </location>
</feature>
<evidence type="ECO:0000256" key="6">
    <source>
        <dbReference type="ARBA" id="ARBA00023015"/>
    </source>
</evidence>